<reference evidence="2 3" key="1">
    <citation type="journal article" date="2015" name="Mol. Plant Microbe Interact.">
        <title>Genome, transcriptome, and functional analyses of Penicillium expansum provide new insights into secondary metabolism and pathogenicity.</title>
        <authorList>
            <person name="Ballester A.R."/>
            <person name="Marcet-Houben M."/>
            <person name="Levin E."/>
            <person name="Sela N."/>
            <person name="Selma-Lazaro C."/>
            <person name="Carmona L."/>
            <person name="Wisniewski M."/>
            <person name="Droby S."/>
            <person name="Gonzalez-Candelas L."/>
            <person name="Gabaldon T."/>
        </authorList>
    </citation>
    <scope>NUCLEOTIDE SEQUENCE [LARGE SCALE GENOMIC DNA]</scope>
    <source>
        <strain evidence="2 3">MD-8</strain>
    </source>
</reference>
<evidence type="ECO:0000313" key="2">
    <source>
        <dbReference type="EMBL" id="KGO55035.1"/>
    </source>
</evidence>
<evidence type="ECO:0000256" key="1">
    <source>
        <dbReference type="SAM" id="MobiDB-lite"/>
    </source>
</evidence>
<dbReference type="PhylomeDB" id="A0A0A2IRK7"/>
<dbReference type="HOGENOM" id="CLU_1787472_0_0_1"/>
<accession>A0A0A2IRK7</accession>
<dbReference type="AlphaFoldDB" id="A0A0A2IRK7"/>
<dbReference type="Proteomes" id="UP000030143">
    <property type="component" value="Unassembled WGS sequence"/>
</dbReference>
<protein>
    <submittedName>
        <fullName evidence="2">Uncharacterized protein</fullName>
    </submittedName>
</protein>
<dbReference type="EMBL" id="JQFZ01000204">
    <property type="protein sequence ID" value="KGO55035.1"/>
    <property type="molecule type" value="Genomic_DNA"/>
</dbReference>
<evidence type="ECO:0000313" key="3">
    <source>
        <dbReference type="Proteomes" id="UP000030143"/>
    </source>
</evidence>
<dbReference type="VEuPathDB" id="FungiDB:PEXP_019830"/>
<dbReference type="RefSeq" id="XP_016597275.1">
    <property type="nucleotide sequence ID" value="XM_016745894.1"/>
</dbReference>
<feature type="region of interest" description="Disordered" evidence="1">
    <location>
        <begin position="1"/>
        <end position="21"/>
    </location>
</feature>
<organism evidence="2 3">
    <name type="scientific">Penicillium expansum</name>
    <name type="common">Blue mold rot fungus</name>
    <dbReference type="NCBI Taxonomy" id="27334"/>
    <lineage>
        <taxon>Eukaryota</taxon>
        <taxon>Fungi</taxon>
        <taxon>Dikarya</taxon>
        <taxon>Ascomycota</taxon>
        <taxon>Pezizomycotina</taxon>
        <taxon>Eurotiomycetes</taxon>
        <taxon>Eurotiomycetidae</taxon>
        <taxon>Eurotiales</taxon>
        <taxon>Aspergillaceae</taxon>
        <taxon>Penicillium</taxon>
    </lineage>
</organism>
<proteinExistence type="predicted"/>
<comment type="caution">
    <text evidence="2">The sequence shown here is derived from an EMBL/GenBank/DDBJ whole genome shotgun (WGS) entry which is preliminary data.</text>
</comment>
<dbReference type="OrthoDB" id="4365027at2759"/>
<gene>
    <name evidence="2" type="ORF">PEX2_086240</name>
</gene>
<sequence>MSQPSAYTAGPSSLPPSSQPDLSYVADIFDPNLDPNIDPSLFNSQQTSISLIESEFTQPAILDYSVKRVGPDRRKQFILYDAMNNASKAKFIEWWRTTVRGSSTETQQRLRWDAKHISDVWENFNQVAHHITGEPLVMCRTCGVT</sequence>
<keyword evidence="3" id="KW-1185">Reference proteome</keyword>
<dbReference type="GeneID" id="27681314"/>
<name>A0A0A2IRK7_PENEN</name>